<dbReference type="GO" id="GO:0020037">
    <property type="term" value="F:heme binding"/>
    <property type="evidence" value="ECO:0007669"/>
    <property type="project" value="InterPro"/>
</dbReference>
<dbReference type="InterPro" id="IPR011989">
    <property type="entry name" value="ARM-like"/>
</dbReference>
<evidence type="ECO:0000256" key="7">
    <source>
        <dbReference type="SAM" id="SignalP"/>
    </source>
</evidence>
<evidence type="ECO:0000256" key="1">
    <source>
        <dbReference type="ARBA" id="ARBA00008779"/>
    </source>
</evidence>
<dbReference type="InterPro" id="IPR017850">
    <property type="entry name" value="Alkaline_phosphatase_core_sf"/>
</dbReference>
<dbReference type="PANTHER" id="PTHR33546">
    <property type="entry name" value="LARGE, MULTIFUNCTIONAL SECRETED PROTEIN-RELATED"/>
    <property type="match status" value="1"/>
</dbReference>
<dbReference type="Gene3D" id="1.10.760.10">
    <property type="entry name" value="Cytochrome c-like domain"/>
    <property type="match status" value="1"/>
</dbReference>
<dbReference type="Pfam" id="PF23500">
    <property type="entry name" value="DUF7133"/>
    <property type="match status" value="1"/>
</dbReference>
<proteinExistence type="inferred from homology"/>
<comment type="caution">
    <text evidence="9">The sequence shown here is derived from an EMBL/GenBank/DDBJ whole genome shotgun (WGS) entry which is preliminary data.</text>
</comment>
<feature type="chain" id="PRO_5022958050" evidence="7">
    <location>
        <begin position="20"/>
        <end position="1525"/>
    </location>
</feature>
<accession>A0A5C6APU7</accession>
<dbReference type="GO" id="GO:0046872">
    <property type="term" value="F:metal ion binding"/>
    <property type="evidence" value="ECO:0007669"/>
    <property type="project" value="UniProtKB-KW"/>
</dbReference>
<dbReference type="Gene3D" id="3.40.720.10">
    <property type="entry name" value="Alkaline Phosphatase, subunit A"/>
    <property type="match status" value="1"/>
</dbReference>
<dbReference type="RefSeq" id="WP_146521700.1">
    <property type="nucleotide sequence ID" value="NZ_CP151726.1"/>
</dbReference>
<name>A0A5C6APU7_9BACT</name>
<dbReference type="EC" id="3.1.6.1" evidence="9"/>
<dbReference type="SUPFAM" id="SSF50952">
    <property type="entry name" value="Soluble quinoprotein glucose dehydrogenase"/>
    <property type="match status" value="1"/>
</dbReference>
<dbReference type="GO" id="GO:0004065">
    <property type="term" value="F:arylsulfatase activity"/>
    <property type="evidence" value="ECO:0007669"/>
    <property type="project" value="UniProtKB-EC"/>
</dbReference>
<evidence type="ECO:0000256" key="5">
    <source>
        <dbReference type="ARBA" id="ARBA00023004"/>
    </source>
</evidence>
<dbReference type="InterPro" id="IPR000917">
    <property type="entry name" value="Sulfatase_N"/>
</dbReference>
<dbReference type="InterPro" id="IPR009056">
    <property type="entry name" value="Cyt_c-like_dom"/>
</dbReference>
<evidence type="ECO:0000259" key="8">
    <source>
        <dbReference type="PROSITE" id="PS51007"/>
    </source>
</evidence>
<comment type="similarity">
    <text evidence="1">Belongs to the sulfatase family.</text>
</comment>
<organism evidence="9 10">
    <name type="scientific">Stieleria varia</name>
    <dbReference type="NCBI Taxonomy" id="2528005"/>
    <lineage>
        <taxon>Bacteria</taxon>
        <taxon>Pseudomonadati</taxon>
        <taxon>Planctomycetota</taxon>
        <taxon>Planctomycetia</taxon>
        <taxon>Pirellulales</taxon>
        <taxon>Pirellulaceae</taxon>
        <taxon>Stieleria</taxon>
    </lineage>
</organism>
<evidence type="ECO:0000256" key="6">
    <source>
        <dbReference type="PROSITE-ProRule" id="PRU00433"/>
    </source>
</evidence>
<dbReference type="Gene3D" id="2.120.10.30">
    <property type="entry name" value="TolB, C-terminal domain"/>
    <property type="match status" value="1"/>
</dbReference>
<evidence type="ECO:0000256" key="3">
    <source>
        <dbReference type="ARBA" id="ARBA00022723"/>
    </source>
</evidence>
<dbReference type="SUPFAM" id="SSF53649">
    <property type="entry name" value="Alkaline phosphatase-like"/>
    <property type="match status" value="1"/>
</dbReference>
<dbReference type="InterPro" id="IPR024607">
    <property type="entry name" value="Sulfatase_CS"/>
</dbReference>
<keyword evidence="7" id="KW-0732">Signal</keyword>
<evidence type="ECO:0000256" key="2">
    <source>
        <dbReference type="ARBA" id="ARBA00022617"/>
    </source>
</evidence>
<dbReference type="EMBL" id="SJPN01000005">
    <property type="protein sequence ID" value="TWU01249.1"/>
    <property type="molecule type" value="Genomic_DNA"/>
</dbReference>
<gene>
    <name evidence="9" type="ORF">Pla52n_46230</name>
</gene>
<dbReference type="PROSITE" id="PS00523">
    <property type="entry name" value="SULFATASE_1"/>
    <property type="match status" value="1"/>
</dbReference>
<keyword evidence="4 9" id="KW-0378">Hydrolase</keyword>
<keyword evidence="3 6" id="KW-0479">Metal-binding</keyword>
<evidence type="ECO:0000313" key="10">
    <source>
        <dbReference type="Proteomes" id="UP000320176"/>
    </source>
</evidence>
<dbReference type="GO" id="GO:0009055">
    <property type="term" value="F:electron transfer activity"/>
    <property type="evidence" value="ECO:0007669"/>
    <property type="project" value="InterPro"/>
</dbReference>
<reference evidence="9 10" key="1">
    <citation type="submission" date="2019-02" db="EMBL/GenBank/DDBJ databases">
        <title>Deep-cultivation of Planctomycetes and their phenomic and genomic characterization uncovers novel biology.</title>
        <authorList>
            <person name="Wiegand S."/>
            <person name="Jogler M."/>
            <person name="Boedeker C."/>
            <person name="Pinto D."/>
            <person name="Vollmers J."/>
            <person name="Rivas-Marin E."/>
            <person name="Kohn T."/>
            <person name="Peeters S.H."/>
            <person name="Heuer A."/>
            <person name="Rast P."/>
            <person name="Oberbeckmann S."/>
            <person name="Bunk B."/>
            <person name="Jeske O."/>
            <person name="Meyerdierks A."/>
            <person name="Storesund J.E."/>
            <person name="Kallscheuer N."/>
            <person name="Luecker S."/>
            <person name="Lage O.M."/>
            <person name="Pohl T."/>
            <person name="Merkel B.J."/>
            <person name="Hornburger P."/>
            <person name="Mueller R.-W."/>
            <person name="Bruemmer F."/>
            <person name="Labrenz M."/>
            <person name="Spormann A.M."/>
            <person name="Op Den Camp H."/>
            <person name="Overmann J."/>
            <person name="Amann R."/>
            <person name="Jetten M.S.M."/>
            <person name="Mascher T."/>
            <person name="Medema M.H."/>
            <person name="Devos D.P."/>
            <person name="Kaster A.-K."/>
            <person name="Ovreas L."/>
            <person name="Rohde M."/>
            <person name="Galperin M.Y."/>
            <person name="Jogler C."/>
        </authorList>
    </citation>
    <scope>NUCLEOTIDE SEQUENCE [LARGE SCALE GENOMIC DNA]</scope>
    <source>
        <strain evidence="9 10">Pla52n</strain>
    </source>
</reference>
<dbReference type="InterPro" id="IPR013427">
    <property type="entry name" value="Haem-bd_dom_put"/>
</dbReference>
<keyword evidence="2 6" id="KW-0349">Heme</keyword>
<dbReference type="Pfam" id="PF00884">
    <property type="entry name" value="Sulfatase"/>
    <property type="match status" value="1"/>
</dbReference>
<dbReference type="PROSITE" id="PS51007">
    <property type="entry name" value="CYTC"/>
    <property type="match status" value="1"/>
</dbReference>
<dbReference type="Proteomes" id="UP000320176">
    <property type="component" value="Unassembled WGS sequence"/>
</dbReference>
<feature type="domain" description="Cytochrome c" evidence="8">
    <location>
        <begin position="1388"/>
        <end position="1525"/>
    </location>
</feature>
<dbReference type="Pfam" id="PF13646">
    <property type="entry name" value="HEAT_2"/>
    <property type="match status" value="1"/>
</dbReference>
<dbReference type="Gene3D" id="1.25.10.10">
    <property type="entry name" value="Leucine-rich Repeat Variant"/>
    <property type="match status" value="1"/>
</dbReference>
<feature type="signal peptide" evidence="7">
    <location>
        <begin position="1"/>
        <end position="19"/>
    </location>
</feature>
<dbReference type="InterPro" id="IPR011041">
    <property type="entry name" value="Quinoprot_gluc/sorb_DH_b-prop"/>
</dbReference>
<protein>
    <submittedName>
        <fullName evidence="9">Arylsulfatase</fullName>
        <ecNumber evidence="9">3.1.6.1</ecNumber>
    </submittedName>
</protein>
<dbReference type="NCBIfam" id="TIGR02604">
    <property type="entry name" value="Piru_Ver_Nterm"/>
    <property type="match status" value="1"/>
</dbReference>
<dbReference type="InterPro" id="IPR055557">
    <property type="entry name" value="DUF7133"/>
</dbReference>
<keyword evidence="5 6" id="KW-0408">Iron</keyword>
<dbReference type="NCBIfam" id="TIGR02603">
    <property type="entry name" value="CxxCH_TIGR02603"/>
    <property type="match status" value="1"/>
</dbReference>
<dbReference type="InterPro" id="IPR013428">
    <property type="entry name" value="Membrane-bound_put_N"/>
</dbReference>
<sequence precursor="true">MKRTSLFLALCLICLVKQAESAKPPNVVLILTDNHGAWTLGCYGNPEIRTPNIDRLASEGTLFTRAFASNPVCSPTRATMLTGLIPSQHGVHSFLRAGTLQTGPNARCTLDEFTSLPEILKAAGYNCGLVGKWHLGANESPQEGLDDYWITMPHGGTSTFYGAQVIENGKLRTEPEYLTDFWTRHAVRFIEQQAAEPEQPFFLFLAYNGPYALSRLLLRDGQNRHAEFYAQQPLLSFPRGKPHPWQLNNLDFINNPTSIRRVATEVSGVDDGVGEIMRTLAAKGLDKDTVVVFAADQGWVGGHGGFFGMGDHTRPLTARDGMMQIPYIWRHPGKITAGSRVDQMTANYDFVPTMLGYLGLQAHMPLRPTLPGCDLSRILTAEQSTDHQATNDDAVYYEFENLRCIRTESHKYVHRHPNGPHELYDLVADPDEFTNLVNVTQHTGLRDELKRRMDRFYDQHASPKYDLWNGGISQAHLHDGIDEELAQLTSVNPPPLPSGFQPAPIELPEGYSARLVAGPPLVTHPTMGCLDDQGRLYVCNNAGVNMTNDELEAHLPNAIHRLVDSDDDGTFDSFTVFADKMTFPMGGVWHDGSLYVASPPNIWKLTDTDDDGVADERKILVSQFGYNGNAASIHGCFFGPDGRLYWTDGYHGHEFTDESGQVVSSREGSYLFSCKTDGTDRRIHCGGGMDNPVEIDFTDSGDMLGTVNILYTRPRVDCLVHWLHGGTYPHRERVLKEVQVTGDLLGPAHRFGHVAVSGITRYRSGVMDHSMTDDLFVTFFNSGKVVRLSMQPEGSTYRVTQHEFLHSPSREFHPTDVIEDADGSLLVIDTGGWFYRGCPTSQFAKPDLLGGIYRISRDGMTRMVDPRGRRIDWTSLSVAELIKLFNDTRHSVRQQAVDHCVSRGRDAVQPLETALKRADIRIRTHAIWALTRLGEANVLRNAAAAALHVGLRDSDAAIRQAACYGLGRVGGGSDDGRDGEVLVSMLSDPVAAVRRQAATSLGMIGNAAHVAHLLESLSHDEMDRSEEHAIVYALLEIGRSEPMKSALSQIRSSESVHSRLIRGLLVACDQMPDVTLQFSDVMMGLNSDDEETVRQCVRITSGHPEWSAEVRRLLQTTLSNSSPQSEDPSTVDEVTLRSIEQAGVLMAAFISQPNVAELAGEILQQNDVAPAAERVVLAAIRQAGPSEPHASWLEPLRERLISRLESEVGETIVTVKSMRGNHFAEELQQIATNEKFALPIRVEAMSAIATDGSRLDDVILNRLIEIIELNVSPRATQLAAQAIADARLSSGQMQQVTPLLTSVSPAELRVLLRVYARGVDEPTAVGFIDAIDGAQAKWSLAESELSDVVKKFPPATLQRANALLDQLKSHRQQRLARLEALRGRLELGDPLRGASVFVGEKAKCSSCHRIAEIGKAVGPDLTTIGANRSADDLLESIVFPSASIVRDYGTYQVLTHSGRVLTGLLVGETASSIQVQIASGETVTLMLTEIEQITPSSVSTMPAGLDESLSEQELLDVVSYLLRQK</sequence>
<dbReference type="InterPro" id="IPR016024">
    <property type="entry name" value="ARM-type_fold"/>
</dbReference>
<dbReference type="PANTHER" id="PTHR33546:SF1">
    <property type="entry name" value="LARGE, MULTIFUNCTIONAL SECRETED PROTEIN"/>
    <property type="match status" value="1"/>
</dbReference>
<dbReference type="InterPro" id="IPR011042">
    <property type="entry name" value="6-blade_b-propeller_TolB-like"/>
</dbReference>
<dbReference type="InterPro" id="IPR036909">
    <property type="entry name" value="Cyt_c-like_dom_sf"/>
</dbReference>
<dbReference type="SUPFAM" id="SSF48371">
    <property type="entry name" value="ARM repeat"/>
    <property type="match status" value="1"/>
</dbReference>
<dbReference type="SUPFAM" id="SSF46626">
    <property type="entry name" value="Cytochrome c"/>
    <property type="match status" value="1"/>
</dbReference>
<keyword evidence="10" id="KW-1185">Reference proteome</keyword>
<dbReference type="OrthoDB" id="9770043at2"/>
<evidence type="ECO:0000313" key="9">
    <source>
        <dbReference type="EMBL" id="TWU01249.1"/>
    </source>
</evidence>
<evidence type="ECO:0000256" key="4">
    <source>
        <dbReference type="ARBA" id="ARBA00022801"/>
    </source>
</evidence>